<organism evidence="3 4">
    <name type="scientific">Sphingomonas cynarae</name>
    <dbReference type="NCBI Taxonomy" id="930197"/>
    <lineage>
        <taxon>Bacteria</taxon>
        <taxon>Pseudomonadati</taxon>
        <taxon>Pseudomonadota</taxon>
        <taxon>Alphaproteobacteria</taxon>
        <taxon>Sphingomonadales</taxon>
        <taxon>Sphingomonadaceae</taxon>
        <taxon>Sphingomonas</taxon>
    </lineage>
</organism>
<keyword evidence="4" id="KW-1185">Reference proteome</keyword>
<feature type="transmembrane region" description="Helical" evidence="2">
    <location>
        <begin position="12"/>
        <end position="30"/>
    </location>
</feature>
<reference evidence="4" key="1">
    <citation type="journal article" date="2019" name="Int. J. Syst. Evol. Microbiol.">
        <title>The Global Catalogue of Microorganisms (GCM) 10K type strain sequencing project: providing services to taxonomists for standard genome sequencing and annotation.</title>
        <authorList>
            <consortium name="The Broad Institute Genomics Platform"/>
            <consortium name="The Broad Institute Genome Sequencing Center for Infectious Disease"/>
            <person name="Wu L."/>
            <person name="Ma J."/>
        </authorList>
    </citation>
    <scope>NUCLEOTIDE SEQUENCE [LARGE SCALE GENOMIC DNA]</scope>
    <source>
        <strain evidence="4">JCM 17498</strain>
    </source>
</reference>
<accession>A0ABP7D0C1</accession>
<feature type="compositionally biased region" description="Basic and acidic residues" evidence="1">
    <location>
        <begin position="66"/>
        <end position="80"/>
    </location>
</feature>
<feature type="region of interest" description="Disordered" evidence="1">
    <location>
        <begin position="59"/>
        <end position="80"/>
    </location>
</feature>
<dbReference type="RefSeq" id="WP_344691786.1">
    <property type="nucleotide sequence ID" value="NZ_BAABBF010000001.1"/>
</dbReference>
<keyword evidence="2" id="KW-0472">Membrane</keyword>
<gene>
    <name evidence="3" type="ORF">GCM10022268_05040</name>
</gene>
<evidence type="ECO:0000256" key="1">
    <source>
        <dbReference type="SAM" id="MobiDB-lite"/>
    </source>
</evidence>
<keyword evidence="2" id="KW-1133">Transmembrane helix</keyword>
<dbReference type="EMBL" id="BAABBF010000001">
    <property type="protein sequence ID" value="GAA3697506.1"/>
    <property type="molecule type" value="Genomic_DNA"/>
</dbReference>
<evidence type="ECO:0000313" key="4">
    <source>
        <dbReference type="Proteomes" id="UP001500523"/>
    </source>
</evidence>
<protein>
    <submittedName>
        <fullName evidence="3">Uncharacterized protein</fullName>
    </submittedName>
</protein>
<evidence type="ECO:0000313" key="3">
    <source>
        <dbReference type="EMBL" id="GAA3697506.1"/>
    </source>
</evidence>
<comment type="caution">
    <text evidence="3">The sequence shown here is derived from an EMBL/GenBank/DDBJ whole genome shotgun (WGS) entry which is preliminary data.</text>
</comment>
<proteinExistence type="predicted"/>
<sequence length="80" mass="8745">MADDRNPQRSFDVKLSLILMVIVAICFLGYRVSHGGPRPDEVPCAPGQANLTDCNEAMAADEEGDEQKGRERELEGSPVK</sequence>
<keyword evidence="2" id="KW-0812">Transmembrane</keyword>
<name>A0ABP7D0C1_9SPHN</name>
<evidence type="ECO:0000256" key="2">
    <source>
        <dbReference type="SAM" id="Phobius"/>
    </source>
</evidence>
<dbReference type="Proteomes" id="UP001500523">
    <property type="component" value="Unassembled WGS sequence"/>
</dbReference>